<dbReference type="SUPFAM" id="SSF48403">
    <property type="entry name" value="Ankyrin repeat"/>
    <property type="match status" value="3"/>
</dbReference>
<evidence type="ECO:0000313" key="4">
    <source>
        <dbReference type="EMBL" id="CAH0396016.1"/>
    </source>
</evidence>
<organism evidence="4 5">
    <name type="scientific">Bemisia tabaci</name>
    <name type="common">Sweetpotato whitefly</name>
    <name type="synonym">Aleurodes tabaci</name>
    <dbReference type="NCBI Taxonomy" id="7038"/>
    <lineage>
        <taxon>Eukaryota</taxon>
        <taxon>Metazoa</taxon>
        <taxon>Ecdysozoa</taxon>
        <taxon>Arthropoda</taxon>
        <taxon>Hexapoda</taxon>
        <taxon>Insecta</taxon>
        <taxon>Pterygota</taxon>
        <taxon>Neoptera</taxon>
        <taxon>Paraneoptera</taxon>
        <taxon>Hemiptera</taxon>
        <taxon>Sternorrhyncha</taxon>
        <taxon>Aleyrodoidea</taxon>
        <taxon>Aleyrodidae</taxon>
        <taxon>Aleyrodinae</taxon>
        <taxon>Bemisia</taxon>
    </lineage>
</organism>
<gene>
    <name evidence="4" type="ORF">BEMITA_LOCUS14132</name>
</gene>
<name>A0A9P0FA55_BEMTA</name>
<dbReference type="InterPro" id="IPR051631">
    <property type="entry name" value="Ankyrin-KH/SAM_domain"/>
</dbReference>
<feature type="repeat" description="ANK" evidence="3">
    <location>
        <begin position="306"/>
        <end position="335"/>
    </location>
</feature>
<feature type="repeat" description="ANK" evidence="3">
    <location>
        <begin position="271"/>
        <end position="303"/>
    </location>
</feature>
<feature type="repeat" description="ANK" evidence="3">
    <location>
        <begin position="576"/>
        <end position="617"/>
    </location>
</feature>
<accession>A0A9P0FA55</accession>
<feature type="repeat" description="ANK" evidence="3">
    <location>
        <begin position="861"/>
        <end position="893"/>
    </location>
</feature>
<dbReference type="InterPro" id="IPR002110">
    <property type="entry name" value="Ankyrin_rpt"/>
</dbReference>
<feature type="repeat" description="ANK" evidence="3">
    <location>
        <begin position="709"/>
        <end position="731"/>
    </location>
</feature>
<feature type="repeat" description="ANK" evidence="3">
    <location>
        <begin position="346"/>
        <end position="379"/>
    </location>
</feature>
<evidence type="ECO:0000256" key="1">
    <source>
        <dbReference type="ARBA" id="ARBA00022737"/>
    </source>
</evidence>
<dbReference type="Pfam" id="PF13857">
    <property type="entry name" value="Ank_5"/>
    <property type="match status" value="1"/>
</dbReference>
<dbReference type="AlphaFoldDB" id="A0A9P0FA55"/>
<feature type="repeat" description="ANK" evidence="3">
    <location>
        <begin position="380"/>
        <end position="413"/>
    </location>
</feature>
<feature type="repeat" description="ANK" evidence="3">
    <location>
        <begin position="238"/>
        <end position="270"/>
    </location>
</feature>
<dbReference type="Pfam" id="PF00023">
    <property type="entry name" value="Ank"/>
    <property type="match status" value="2"/>
</dbReference>
<evidence type="ECO:0000256" key="3">
    <source>
        <dbReference type="PROSITE-ProRule" id="PRU00023"/>
    </source>
</evidence>
<keyword evidence="5" id="KW-1185">Reference proteome</keyword>
<protein>
    <submittedName>
        <fullName evidence="4">Uncharacterized protein</fullName>
    </submittedName>
</protein>
<dbReference type="SMART" id="SM00248">
    <property type="entry name" value="ANK"/>
    <property type="match status" value="25"/>
</dbReference>
<proteinExistence type="predicted"/>
<dbReference type="Proteomes" id="UP001152759">
    <property type="component" value="Chromosome 9"/>
</dbReference>
<feature type="repeat" description="ANK" evidence="3">
    <location>
        <begin position="37"/>
        <end position="69"/>
    </location>
</feature>
<feature type="repeat" description="ANK" evidence="3">
    <location>
        <begin position="103"/>
        <end position="124"/>
    </location>
</feature>
<reference evidence="4" key="1">
    <citation type="submission" date="2021-12" db="EMBL/GenBank/DDBJ databases">
        <authorList>
            <person name="King R."/>
        </authorList>
    </citation>
    <scope>NUCLEOTIDE SEQUENCE</scope>
</reference>
<dbReference type="PROSITE" id="PS50088">
    <property type="entry name" value="ANK_REPEAT"/>
    <property type="match status" value="14"/>
</dbReference>
<feature type="repeat" description="ANK" evidence="3">
    <location>
        <begin position="618"/>
        <end position="650"/>
    </location>
</feature>
<dbReference type="Pfam" id="PF12796">
    <property type="entry name" value="Ank_2"/>
    <property type="match status" value="8"/>
</dbReference>
<dbReference type="Gene3D" id="1.25.40.20">
    <property type="entry name" value="Ankyrin repeat-containing domain"/>
    <property type="match status" value="8"/>
</dbReference>
<feature type="repeat" description="ANK" evidence="3">
    <location>
        <begin position="934"/>
        <end position="966"/>
    </location>
</feature>
<dbReference type="EMBL" id="OU963870">
    <property type="protein sequence ID" value="CAH0396016.1"/>
    <property type="molecule type" value="Genomic_DNA"/>
</dbReference>
<dbReference type="PANTHER" id="PTHR23206:SF7">
    <property type="entry name" value="PROTEIN KINASE DOMAIN-CONTAINING PROTEIN"/>
    <property type="match status" value="1"/>
</dbReference>
<dbReference type="PROSITE" id="PS50297">
    <property type="entry name" value="ANK_REP_REGION"/>
    <property type="match status" value="12"/>
</dbReference>
<evidence type="ECO:0000313" key="5">
    <source>
        <dbReference type="Proteomes" id="UP001152759"/>
    </source>
</evidence>
<feature type="repeat" description="ANK" evidence="3">
    <location>
        <begin position="139"/>
        <end position="171"/>
    </location>
</feature>
<dbReference type="GO" id="GO:0045087">
    <property type="term" value="P:innate immune response"/>
    <property type="evidence" value="ECO:0007669"/>
    <property type="project" value="TreeGrafter"/>
</dbReference>
<dbReference type="GO" id="GO:0005737">
    <property type="term" value="C:cytoplasm"/>
    <property type="evidence" value="ECO:0007669"/>
    <property type="project" value="TreeGrafter"/>
</dbReference>
<dbReference type="PANTHER" id="PTHR23206">
    <property type="entry name" value="MASK PROTEIN"/>
    <property type="match status" value="1"/>
</dbReference>
<evidence type="ECO:0000256" key="2">
    <source>
        <dbReference type="ARBA" id="ARBA00023043"/>
    </source>
</evidence>
<feature type="repeat" description="ANK" evidence="3">
    <location>
        <begin position="776"/>
        <end position="808"/>
    </location>
</feature>
<keyword evidence="2 3" id="KW-0040">ANK repeat</keyword>
<dbReference type="PRINTS" id="PR01415">
    <property type="entry name" value="ANKYRIN"/>
</dbReference>
<keyword evidence="1" id="KW-0677">Repeat</keyword>
<sequence>MSNSNSLFFDAVENNDLTTVKNMIQNKMVDVNSFNSFGKTSLHISVEKGFIELTKELIDAKSDINALASDETTPFSIAAENGNSILIELLLGQSNLDVSRSYHEKTTLHIACEKGHTDVVKALLADHRCTHYVNMKDSSGKTPTHIAVEYGRTNILSNLLAKTHDVNAVDKNGCTPLWIAIENNQEKCAQILLKDERVDVKTRHFSQTPLERALKEKNTNISKLIIDRVGGIEITDEDGLNPLHRAVDAGMVDVVDYVIKKGANIQSKTKNGNTPLHVAARSGHLEVAKFLVDNGADIHARSENYYNCTPLQLAVICSKLEVAKFLISVGSDINAHFPRAHYAMDRGGTLLHWASREMDEEEIIRFLVENGADVNATEYDGRTPLCLLVKHHGSFAVMRYLIEKGATLNNERGGTPLYWAFSVDYGGHDPKVADFLIEMGTDVNSCIDYHGDEWDQMRTALHLARHLSTVELLIDKGANVNAMDKSLNTPLHVARTPSIAKCLLEHGAEVNASNESGDTPLHFVQNFHTAKILIEKGGNVSACNNEGYTPLHTARNIAIAKLLLENGAELKAVTKDGKTVVHTGAEADVISLSQYTGVPEVVEFFLQKGIDVNVADDSGNTPLHCCGTSDNIQVAAVLLEKGANTKALNKSNKTPVECGRFFDSGGGTFCRMFHAIDEIFTAIIDNEGIDRVRRFLREVKTINLTQDDSKLTPLHHAVKQNNKKMVQFLLQEKITQKNTSRTFLGLPFKSKRTSRSCDLYTASILDKINVNPRCKNNWTPLHYAAKGDDPESVTLLLQCGAAYEAKTKEGKTPLDLAECNSIREILTMADEFFEAVKKGKKDLISEILKKNYGIVNAVDSNGCSPLYFAVSNAWKDITSLLLENGANVALVTNSGSTLLHLAAAKGDAELTDTIFKHAKKNGSLNVFVNAEEEKGTTALHVAAQNSLVKMVKALLKHGATYNARNEENKRPLDLSRSEDITNILALIEELFVAAVERSEEVLSRLDTLELDDFFAVTKTCDYYGQTLANIIENNAQPSVTHKLSEMMKLKEREHLLQTNPCHYSQNPCHSEEELEDLDLGFGLFD</sequence>
<dbReference type="InterPro" id="IPR036770">
    <property type="entry name" value="Ankyrin_rpt-contain_sf"/>
</dbReference>